<evidence type="ECO:0000256" key="6">
    <source>
        <dbReference type="SAM" id="Coils"/>
    </source>
</evidence>
<evidence type="ECO:0000256" key="1">
    <source>
        <dbReference type="ARBA" id="ARBA00022701"/>
    </source>
</evidence>
<sequence length="804" mass="89222">MEEMKSPPLTCPNTITVRRNPHRKARPTPSTAVPQIPTSPSKNLPEISSFPIDEILSIQIPQNPQPDLSLASSTSKNLNVFLRLRPLVPVKSGDQNSKPRAKNVWPKNPVKRVAFKEKSAKDKSSEACITVNDSQSVTLSPPLALQTSKRIRSVVYQGFSYVFSADSSQRQVYEKMLSPLVEEFLRGNSGMLAALGPSGSGKTHTIFGSPRDPGMVSLGLQRIFKGITTIGSESQRSFYLSIFEIYSERGKGERMLDLSPDGGDLFMQQSTIRGLQEVIISDTAEAEFLISRAMLRRATAMTNANSQSSRSQCIINIRSTASEPDGKGNVPVKDAVLTIVDLAGAEREKRTGNQGSRLLESNFINNNSMIFGLCLRALLEHQKNPRKPLEKHFQNSLTEEAKSIVEENQLSEDACSKSRNIKGRAPVKPNAVDLSKKERNHQITQNFAKAVWNVLKQYNEKLKVAESEMKILRDKLSSEKTRNQELEKELKELKSCSNCSRESSETSSKTNTDFKYGMNLDGQKSSKVNETSLDVNSPHLRTSERVSTPLKCESTLGQDEDALPQITLECDSPKLKTSEWNSTPNNYGFTPRQDQVVLSQENLDVYSLHLWASETNSTPLNCDTTPEHEKDTLSQINVDIDSTNAKKSELNGTTDNYDFSPSQDQDVFSQINVDVPSSNLKTSECHTISEQCNSPTRDHQDVSTQEPLDSSPSPTKVASTMCNNVPCNETSPNTSHKPVTIEKPKRRLMPASSILLRDISALDVEDEFEKPKGNRNGKKVAANEGKITQGNLSLLRLLKTHLRL</sequence>
<organism evidence="9 10">
    <name type="scientific">Acer negundo</name>
    <name type="common">Box elder</name>
    <dbReference type="NCBI Taxonomy" id="4023"/>
    <lineage>
        <taxon>Eukaryota</taxon>
        <taxon>Viridiplantae</taxon>
        <taxon>Streptophyta</taxon>
        <taxon>Embryophyta</taxon>
        <taxon>Tracheophyta</taxon>
        <taxon>Spermatophyta</taxon>
        <taxon>Magnoliopsida</taxon>
        <taxon>eudicotyledons</taxon>
        <taxon>Gunneridae</taxon>
        <taxon>Pentapetalae</taxon>
        <taxon>rosids</taxon>
        <taxon>malvids</taxon>
        <taxon>Sapindales</taxon>
        <taxon>Sapindaceae</taxon>
        <taxon>Hippocastanoideae</taxon>
        <taxon>Acereae</taxon>
        <taxon>Acer</taxon>
    </lineage>
</organism>
<feature type="compositionally biased region" description="Polar residues" evidence="7">
    <location>
        <begin position="682"/>
        <end position="695"/>
    </location>
</feature>
<evidence type="ECO:0000256" key="5">
    <source>
        <dbReference type="PROSITE-ProRule" id="PRU00283"/>
    </source>
</evidence>
<protein>
    <recommendedName>
        <fullName evidence="8">Kinesin motor domain-containing protein</fullName>
    </recommendedName>
</protein>
<keyword evidence="6" id="KW-0175">Coiled coil</keyword>
<evidence type="ECO:0000313" key="10">
    <source>
        <dbReference type="Proteomes" id="UP001064489"/>
    </source>
</evidence>
<keyword evidence="4 5" id="KW-0505">Motor protein</keyword>
<keyword evidence="1" id="KW-0493">Microtubule</keyword>
<dbReference type="GO" id="GO:0005874">
    <property type="term" value="C:microtubule"/>
    <property type="evidence" value="ECO:0007669"/>
    <property type="project" value="UniProtKB-KW"/>
</dbReference>
<name>A0AAD5JTH8_ACENE</name>
<dbReference type="GO" id="GO:0007018">
    <property type="term" value="P:microtubule-based movement"/>
    <property type="evidence" value="ECO:0007669"/>
    <property type="project" value="InterPro"/>
</dbReference>
<feature type="coiled-coil region" evidence="6">
    <location>
        <begin position="455"/>
        <end position="496"/>
    </location>
</feature>
<dbReference type="InterPro" id="IPR027640">
    <property type="entry name" value="Kinesin-like_fam"/>
</dbReference>
<dbReference type="AlphaFoldDB" id="A0AAD5JTH8"/>
<comment type="similarity">
    <text evidence="5">Belongs to the TRAFAC class myosin-kinesin ATPase superfamily. Kinesin family.</text>
</comment>
<evidence type="ECO:0000313" key="9">
    <source>
        <dbReference type="EMBL" id="KAI9200755.1"/>
    </source>
</evidence>
<keyword evidence="3 5" id="KW-0067">ATP-binding</keyword>
<dbReference type="GO" id="GO:0005634">
    <property type="term" value="C:nucleus"/>
    <property type="evidence" value="ECO:0007669"/>
    <property type="project" value="TreeGrafter"/>
</dbReference>
<evidence type="ECO:0000256" key="7">
    <source>
        <dbReference type="SAM" id="MobiDB-lite"/>
    </source>
</evidence>
<keyword evidence="10" id="KW-1185">Reference proteome</keyword>
<feature type="compositionally biased region" description="Polar residues" evidence="7">
    <location>
        <begin position="702"/>
        <end position="718"/>
    </location>
</feature>
<dbReference type="GO" id="GO:0005871">
    <property type="term" value="C:kinesin complex"/>
    <property type="evidence" value="ECO:0007669"/>
    <property type="project" value="TreeGrafter"/>
</dbReference>
<feature type="region of interest" description="Disordered" evidence="7">
    <location>
        <begin position="682"/>
        <end position="718"/>
    </location>
</feature>
<dbReference type="PANTHER" id="PTHR24115">
    <property type="entry name" value="KINESIN-RELATED"/>
    <property type="match status" value="1"/>
</dbReference>
<evidence type="ECO:0000256" key="2">
    <source>
        <dbReference type="ARBA" id="ARBA00022741"/>
    </source>
</evidence>
<dbReference type="Proteomes" id="UP001064489">
    <property type="component" value="Chromosome 9"/>
</dbReference>
<feature type="compositionally biased region" description="Low complexity" evidence="7">
    <location>
        <begin position="497"/>
        <end position="511"/>
    </location>
</feature>
<dbReference type="GO" id="GO:0008017">
    <property type="term" value="F:microtubule binding"/>
    <property type="evidence" value="ECO:0007669"/>
    <property type="project" value="InterPro"/>
</dbReference>
<evidence type="ECO:0000256" key="3">
    <source>
        <dbReference type="ARBA" id="ARBA00022840"/>
    </source>
</evidence>
<proteinExistence type="inferred from homology"/>
<feature type="region of interest" description="Disordered" evidence="7">
    <location>
        <begin position="620"/>
        <end position="663"/>
    </location>
</feature>
<dbReference type="PROSITE" id="PS50067">
    <property type="entry name" value="KINESIN_MOTOR_2"/>
    <property type="match status" value="1"/>
</dbReference>
<feature type="region of interest" description="Disordered" evidence="7">
    <location>
        <begin position="1"/>
        <end position="45"/>
    </location>
</feature>
<feature type="domain" description="Kinesin motor" evidence="8">
    <location>
        <begin position="77"/>
        <end position="392"/>
    </location>
</feature>
<accession>A0AAD5JTH8</accession>
<dbReference type="SMART" id="SM00129">
    <property type="entry name" value="KISc"/>
    <property type="match status" value="1"/>
</dbReference>
<feature type="compositionally biased region" description="Polar residues" evidence="7">
    <location>
        <begin position="28"/>
        <end position="42"/>
    </location>
</feature>
<dbReference type="GO" id="GO:0016887">
    <property type="term" value="F:ATP hydrolysis activity"/>
    <property type="evidence" value="ECO:0007669"/>
    <property type="project" value="TreeGrafter"/>
</dbReference>
<dbReference type="InterPro" id="IPR027417">
    <property type="entry name" value="P-loop_NTPase"/>
</dbReference>
<dbReference type="GO" id="GO:0005524">
    <property type="term" value="F:ATP binding"/>
    <property type="evidence" value="ECO:0007669"/>
    <property type="project" value="UniProtKB-UniRule"/>
</dbReference>
<evidence type="ECO:0000256" key="4">
    <source>
        <dbReference type="ARBA" id="ARBA00023175"/>
    </source>
</evidence>
<dbReference type="GO" id="GO:0003777">
    <property type="term" value="F:microtubule motor activity"/>
    <property type="evidence" value="ECO:0007669"/>
    <property type="project" value="InterPro"/>
</dbReference>
<dbReference type="PRINTS" id="PR00380">
    <property type="entry name" value="KINESINHEAVY"/>
</dbReference>
<gene>
    <name evidence="9" type="ORF">LWI28_012843</name>
</gene>
<reference evidence="9" key="2">
    <citation type="submission" date="2023-02" db="EMBL/GenBank/DDBJ databases">
        <authorList>
            <person name="Swenson N.G."/>
            <person name="Wegrzyn J.L."/>
            <person name="Mcevoy S.L."/>
        </authorList>
    </citation>
    <scope>NUCLEOTIDE SEQUENCE</scope>
    <source>
        <strain evidence="9">91603</strain>
        <tissue evidence="9">Leaf</tissue>
    </source>
</reference>
<keyword evidence="2 5" id="KW-0547">Nucleotide-binding</keyword>
<comment type="caution">
    <text evidence="9">The sequence shown here is derived from an EMBL/GenBank/DDBJ whole genome shotgun (WGS) entry which is preliminary data.</text>
</comment>
<dbReference type="EMBL" id="JAJSOW010000001">
    <property type="protein sequence ID" value="KAI9200755.1"/>
    <property type="molecule type" value="Genomic_DNA"/>
</dbReference>
<dbReference type="Gene3D" id="3.40.850.10">
    <property type="entry name" value="Kinesin motor domain"/>
    <property type="match status" value="1"/>
</dbReference>
<dbReference type="SUPFAM" id="SSF52540">
    <property type="entry name" value="P-loop containing nucleoside triphosphate hydrolases"/>
    <property type="match status" value="1"/>
</dbReference>
<reference evidence="9" key="1">
    <citation type="journal article" date="2022" name="Plant J.">
        <title>Strategies of tolerance reflected in two North American maple genomes.</title>
        <authorList>
            <person name="McEvoy S.L."/>
            <person name="Sezen U.U."/>
            <person name="Trouern-Trend A."/>
            <person name="McMahon S.M."/>
            <person name="Schaberg P.G."/>
            <person name="Yang J."/>
            <person name="Wegrzyn J.L."/>
            <person name="Swenson N.G."/>
        </authorList>
    </citation>
    <scope>NUCLEOTIDE SEQUENCE</scope>
    <source>
        <strain evidence="9">91603</strain>
    </source>
</reference>
<feature type="region of interest" description="Disordered" evidence="7">
    <location>
        <begin position="497"/>
        <end position="517"/>
    </location>
</feature>
<dbReference type="Pfam" id="PF00225">
    <property type="entry name" value="Kinesin"/>
    <property type="match status" value="1"/>
</dbReference>
<feature type="compositionally biased region" description="Polar residues" evidence="7">
    <location>
        <begin position="650"/>
        <end position="663"/>
    </location>
</feature>
<evidence type="ECO:0000259" key="8">
    <source>
        <dbReference type="PROSITE" id="PS50067"/>
    </source>
</evidence>
<dbReference type="InterPro" id="IPR036961">
    <property type="entry name" value="Kinesin_motor_dom_sf"/>
</dbReference>
<dbReference type="PANTHER" id="PTHR24115:SF1008">
    <property type="entry name" value="KINESIN-LIKE PROTEIN SUBITO"/>
    <property type="match status" value="1"/>
</dbReference>
<dbReference type="InterPro" id="IPR001752">
    <property type="entry name" value="Kinesin_motor_dom"/>
</dbReference>
<feature type="binding site" evidence="5">
    <location>
        <begin position="196"/>
        <end position="203"/>
    </location>
    <ligand>
        <name>ATP</name>
        <dbReference type="ChEBI" id="CHEBI:30616"/>
    </ligand>
</feature>
<feature type="compositionally biased region" description="Polar residues" evidence="7">
    <location>
        <begin position="633"/>
        <end position="643"/>
    </location>
</feature>